<feature type="region of interest" description="Disordered" evidence="10">
    <location>
        <begin position="1"/>
        <end position="43"/>
    </location>
</feature>
<evidence type="ECO:0000313" key="14">
    <source>
        <dbReference type="RefSeq" id="XP_065649271.1"/>
    </source>
</evidence>
<dbReference type="InterPro" id="IPR027417">
    <property type="entry name" value="P-loop_NTPase"/>
</dbReference>
<dbReference type="GeneID" id="100211316"/>
<feature type="binding site" evidence="8">
    <location>
        <begin position="131"/>
        <end position="138"/>
    </location>
    <ligand>
        <name>ATP</name>
        <dbReference type="ChEBI" id="CHEBI:30616"/>
    </ligand>
</feature>
<proteinExistence type="inferred from homology"/>
<evidence type="ECO:0000256" key="3">
    <source>
        <dbReference type="ARBA" id="ARBA00022741"/>
    </source>
</evidence>
<sequence>MQNMDKNDTKNNKNNDLFAQNRKSWTPRASSEKKQNGSNLKIGKDNGRVKVYVRIRPFLKDEGKNNEMAFEISENSQLKVAADERGFPEKNYNFDHIFHPNKTNEEVCKVLTEPLMQAATNGFNGTLMAYGQTGSGKTYSLMSDTGITRSLIDRCFEHIQKDLKHSYKVNVSYLQIYQEKIYDLLNNHGKGELAIRENPKTGVYVENMTEYVARSPAEVIELIDSGKKRLVFAETKMNRTSSRSHAVLQMTIERQLNEDLKEKENPKEIMTPLQPCDSSFSLDLDLLGKGVIIKGKIHICDLAGSERIKRTGVSGERLNEAQHINSSLLELGNVIAALADESASHIPFRNSILTRLLQESLGGNCKTSLVVCISPAFQDLQETKCTLNFGQRAMKVKNTAYVNMEVDFKSLSDQLLKKLEAKDEEIDLIRRQCNEEIQLKCSHLQEEILRTKLDHREEMKLHKKNFEDKTTALNKEITALEEKLSLKKNEVVRYEDYILSLNDQMENEKRLVIAGIEVDSALEGFCMPQHVKVLKKKDIGGFFEIIRILIQHIKEIETILSSQPSIMVSALERLKRSLIAVKNETNLLTEKKDVLLQKLFDGKENLNGLLKIVSAFDESYRELHQLVYKYFLKSYLQKIIAFAQHFSYRIEYSILSKFNKSLSNEIAQIKCNSTLESHNEVNEKSTKDSFTKHGDKTNFTMRDVEVQTIECPKKTTNSVGIQVSKKDIKSVTANPLSCVPFSVTTSENTSYNNVNTLNVLEPVTFLSPKRVLTTTVENQEKIVTEIATEDILDNPLSIEDTKSIFLNFSSTLDRIEGLVQSDRKTKLDSLKSKLNMYSSKPNSGKPSLLGFGESSVTGNNSKSYTESFNLYMKNRNYEDDMTKNYREETNGDLRKLVSIEMESKALQNNCKALEIEIEQVRKDNHEYLQLLQDLSHINVFTNHLSDVKKQIQQKCDRKPQATQTDDTFDKKEPNKFNNSQKITAHIKPLQSNNRSYSPGSFINLSYDMSENDTLTNISTVFEISDQTYLHKNQNGNSRRAWDIKSPPRDSLSPIPNNEIEFKQAAPPYLQNVFSRLRNKSTDEYKPPRARPTTWYGTNHYDENLLKDNSLNLDEYDFEINSKNSWLRNGRNTNV</sequence>
<keyword evidence="2" id="KW-0493">Microtubule</keyword>
<protein>
    <submittedName>
        <fullName evidence="13 14">Kinesin-like protein KIF3A isoform X6</fullName>
    </submittedName>
</protein>
<evidence type="ECO:0000256" key="6">
    <source>
        <dbReference type="ARBA" id="ARBA00023175"/>
    </source>
</evidence>
<evidence type="ECO:0000256" key="4">
    <source>
        <dbReference type="ARBA" id="ARBA00022840"/>
    </source>
</evidence>
<feature type="compositionally biased region" description="Basic and acidic residues" evidence="10">
    <location>
        <begin position="1"/>
        <end position="13"/>
    </location>
</feature>
<dbReference type="CDD" id="cd00106">
    <property type="entry name" value="KISc"/>
    <property type="match status" value="1"/>
</dbReference>
<dbReference type="PANTHER" id="PTHR47968">
    <property type="entry name" value="CENTROMERE PROTEIN E"/>
    <property type="match status" value="1"/>
</dbReference>
<dbReference type="Pfam" id="PF00225">
    <property type="entry name" value="Kinesin"/>
    <property type="match status" value="1"/>
</dbReference>
<dbReference type="RefSeq" id="XP_065649270.1">
    <property type="nucleotide sequence ID" value="XM_065793198.1"/>
</dbReference>
<keyword evidence="5 9" id="KW-0175">Coiled coil</keyword>
<feature type="coiled-coil region" evidence="9">
    <location>
        <begin position="463"/>
        <end position="490"/>
    </location>
</feature>
<dbReference type="RefSeq" id="XP_065649271.1">
    <property type="nucleotide sequence ID" value="XM_065793199.1"/>
</dbReference>
<keyword evidence="4 8" id="KW-0067">ATP-binding</keyword>
<comment type="similarity">
    <text evidence="8">Belongs to the TRAFAC class myosin-kinesin ATPase superfamily. Kinesin family.</text>
</comment>
<evidence type="ECO:0000256" key="9">
    <source>
        <dbReference type="SAM" id="Coils"/>
    </source>
</evidence>
<dbReference type="InterPro" id="IPR027640">
    <property type="entry name" value="Kinesin-like_fam"/>
</dbReference>
<dbReference type="InterPro" id="IPR036961">
    <property type="entry name" value="Kinesin_motor_dom_sf"/>
</dbReference>
<feature type="compositionally biased region" description="Polar residues" evidence="10">
    <location>
        <begin position="17"/>
        <end position="29"/>
    </location>
</feature>
<dbReference type="PROSITE" id="PS00411">
    <property type="entry name" value="KINESIN_MOTOR_1"/>
    <property type="match status" value="1"/>
</dbReference>
<accession>A0ABM4BJP2</accession>
<evidence type="ECO:0000256" key="10">
    <source>
        <dbReference type="SAM" id="MobiDB-lite"/>
    </source>
</evidence>
<feature type="region of interest" description="Disordered" evidence="10">
    <location>
        <begin position="955"/>
        <end position="978"/>
    </location>
</feature>
<dbReference type="InterPro" id="IPR001752">
    <property type="entry name" value="Kinesin_motor_dom"/>
</dbReference>
<evidence type="ECO:0000256" key="1">
    <source>
        <dbReference type="ARBA" id="ARBA00004245"/>
    </source>
</evidence>
<keyword evidence="7" id="KW-0963">Cytoplasm</keyword>
<dbReference type="PRINTS" id="PR00380">
    <property type="entry name" value="KINESINHEAVY"/>
</dbReference>
<keyword evidence="6 8" id="KW-0505">Motor protein</keyword>
<organism evidence="12 13">
    <name type="scientific">Hydra vulgaris</name>
    <name type="common">Hydra</name>
    <name type="synonym">Hydra attenuata</name>
    <dbReference type="NCBI Taxonomy" id="6087"/>
    <lineage>
        <taxon>Eukaryota</taxon>
        <taxon>Metazoa</taxon>
        <taxon>Cnidaria</taxon>
        <taxon>Hydrozoa</taxon>
        <taxon>Hydroidolina</taxon>
        <taxon>Anthoathecata</taxon>
        <taxon>Aplanulata</taxon>
        <taxon>Hydridae</taxon>
        <taxon>Hydra</taxon>
    </lineage>
</organism>
<reference evidence="13 14" key="1">
    <citation type="submission" date="2025-05" db="UniProtKB">
        <authorList>
            <consortium name="RefSeq"/>
        </authorList>
    </citation>
    <scope>IDENTIFICATION</scope>
</reference>
<keyword evidence="12" id="KW-1185">Reference proteome</keyword>
<feature type="coiled-coil region" evidence="9">
    <location>
        <begin position="896"/>
        <end position="930"/>
    </location>
</feature>
<evidence type="ECO:0000256" key="2">
    <source>
        <dbReference type="ARBA" id="ARBA00022701"/>
    </source>
</evidence>
<dbReference type="PANTHER" id="PTHR47968:SF36">
    <property type="entry name" value="KINESIN HEAVY CHAIN ISOFORM X1"/>
    <property type="match status" value="1"/>
</dbReference>
<evidence type="ECO:0000259" key="11">
    <source>
        <dbReference type="PROSITE" id="PS50067"/>
    </source>
</evidence>
<dbReference type="PROSITE" id="PS50067">
    <property type="entry name" value="KINESIN_MOTOR_2"/>
    <property type="match status" value="1"/>
</dbReference>
<keyword evidence="3 8" id="KW-0547">Nucleotide-binding</keyword>
<dbReference type="SUPFAM" id="SSF52540">
    <property type="entry name" value="P-loop containing nucleoside triphosphate hydrolases"/>
    <property type="match status" value="1"/>
</dbReference>
<evidence type="ECO:0000256" key="5">
    <source>
        <dbReference type="ARBA" id="ARBA00023054"/>
    </source>
</evidence>
<dbReference type="InterPro" id="IPR019821">
    <property type="entry name" value="Kinesin_motor_CS"/>
</dbReference>
<comment type="subcellular location">
    <subcellularLocation>
        <location evidence="1">Cytoplasm</location>
        <location evidence="1">Cytoskeleton</location>
    </subcellularLocation>
</comment>
<dbReference type="Gene3D" id="3.40.850.10">
    <property type="entry name" value="Kinesin motor domain"/>
    <property type="match status" value="1"/>
</dbReference>
<evidence type="ECO:0000256" key="8">
    <source>
        <dbReference type="PROSITE-ProRule" id="PRU00283"/>
    </source>
</evidence>
<dbReference type="SMART" id="SM00129">
    <property type="entry name" value="KISc"/>
    <property type="match status" value="1"/>
</dbReference>
<name>A0ABM4BJP2_HYDVU</name>
<evidence type="ECO:0000313" key="13">
    <source>
        <dbReference type="RefSeq" id="XP_065649270.1"/>
    </source>
</evidence>
<evidence type="ECO:0000313" key="12">
    <source>
        <dbReference type="Proteomes" id="UP001652625"/>
    </source>
</evidence>
<keyword evidence="7" id="KW-0206">Cytoskeleton</keyword>
<gene>
    <name evidence="13 14" type="primary">LOC100211316</name>
</gene>
<dbReference type="Proteomes" id="UP001652625">
    <property type="component" value="Chromosome 03"/>
</dbReference>
<feature type="domain" description="Kinesin motor" evidence="11">
    <location>
        <begin position="48"/>
        <end position="396"/>
    </location>
</feature>
<evidence type="ECO:0000256" key="7">
    <source>
        <dbReference type="ARBA" id="ARBA00023212"/>
    </source>
</evidence>